<reference evidence="1 2" key="1">
    <citation type="submission" date="2016-10" db="EMBL/GenBank/DDBJ databases">
        <title>Genome sequence of Streptomyces gilvigriseus MUSC 26.</title>
        <authorList>
            <person name="Lee L.-H."/>
            <person name="Ser H.-L."/>
        </authorList>
    </citation>
    <scope>NUCLEOTIDE SEQUENCE [LARGE SCALE GENOMIC DNA]</scope>
    <source>
        <strain evidence="1 2">MUSC 26</strain>
    </source>
</reference>
<protein>
    <submittedName>
        <fullName evidence="1">Uncharacterized protein</fullName>
    </submittedName>
</protein>
<dbReference type="Proteomes" id="UP000243342">
    <property type="component" value="Unassembled WGS sequence"/>
</dbReference>
<dbReference type="RefSeq" id="WP_071657915.1">
    <property type="nucleotide sequence ID" value="NZ_MLCF01000113.1"/>
</dbReference>
<organism evidence="1 2">
    <name type="scientific">Mangrovactinospora gilvigrisea</name>
    <dbReference type="NCBI Taxonomy" id="1428644"/>
    <lineage>
        <taxon>Bacteria</taxon>
        <taxon>Bacillati</taxon>
        <taxon>Actinomycetota</taxon>
        <taxon>Actinomycetes</taxon>
        <taxon>Kitasatosporales</taxon>
        <taxon>Streptomycetaceae</taxon>
        <taxon>Mangrovactinospora</taxon>
    </lineage>
</organism>
<dbReference type="EMBL" id="MLCF01000113">
    <property type="protein sequence ID" value="OIV36119.1"/>
    <property type="molecule type" value="Genomic_DNA"/>
</dbReference>
<evidence type="ECO:0000313" key="1">
    <source>
        <dbReference type="EMBL" id="OIV36119.1"/>
    </source>
</evidence>
<sequence>MDPVQIAREIGRQANATGSPARGHVTASGAHVWNDGTAYLVEVTNGGQSFGLYPIDGKGRRGDAIATAEADRGVTVVAEALLAYLRQP</sequence>
<accession>A0A1J7BBQ9</accession>
<name>A0A1J7BBQ9_9ACTN</name>
<comment type="caution">
    <text evidence="1">The sequence shown here is derived from an EMBL/GenBank/DDBJ whole genome shotgun (WGS) entry which is preliminary data.</text>
</comment>
<dbReference type="AlphaFoldDB" id="A0A1J7BBQ9"/>
<keyword evidence="2" id="KW-1185">Reference proteome</keyword>
<proteinExistence type="predicted"/>
<evidence type="ECO:0000313" key="2">
    <source>
        <dbReference type="Proteomes" id="UP000243342"/>
    </source>
</evidence>
<gene>
    <name evidence="1" type="ORF">BIV57_17940</name>
</gene>